<organism evidence="8 9">
    <name type="scientific">Acidiphilium acidophilum</name>
    <name type="common">Thiobacillus acidophilus</name>
    <dbReference type="NCBI Taxonomy" id="76588"/>
    <lineage>
        <taxon>Bacteria</taxon>
        <taxon>Pseudomonadati</taxon>
        <taxon>Pseudomonadota</taxon>
        <taxon>Alphaproteobacteria</taxon>
        <taxon>Acetobacterales</taxon>
        <taxon>Acidocellaceae</taxon>
        <taxon>Acidiphilium</taxon>
    </lineage>
</organism>
<keyword evidence="4 6" id="KW-0975">Bacterial flagellum</keyword>
<evidence type="ECO:0000313" key="9">
    <source>
        <dbReference type="Proteomes" id="UP001279553"/>
    </source>
</evidence>
<evidence type="ECO:0000256" key="2">
    <source>
        <dbReference type="ARBA" id="ARBA00009677"/>
    </source>
</evidence>
<keyword evidence="8" id="KW-0969">Cilium</keyword>
<comment type="subcellular location">
    <subcellularLocation>
        <location evidence="1 6">Bacterial flagellum basal body</location>
    </subcellularLocation>
</comment>
<feature type="domain" description="Flagellar basal body rod protein N-terminal" evidence="7">
    <location>
        <begin position="8"/>
        <end position="35"/>
    </location>
</feature>
<name>A0AAW9DXP8_ACIAO</name>
<gene>
    <name evidence="8" type="ORF">SIL87_19125</name>
</gene>
<keyword evidence="8" id="KW-0966">Cell projection</keyword>
<dbReference type="Proteomes" id="UP001279553">
    <property type="component" value="Unassembled WGS sequence"/>
</dbReference>
<comment type="caution">
    <text evidence="8">The sequence shown here is derived from an EMBL/GenBank/DDBJ whole genome shotgun (WGS) entry which is preliminary data.</text>
</comment>
<dbReference type="GO" id="GO:0030694">
    <property type="term" value="C:bacterial-type flagellum basal body, rod"/>
    <property type="evidence" value="ECO:0007669"/>
    <property type="project" value="InterPro"/>
</dbReference>
<evidence type="ECO:0000256" key="1">
    <source>
        <dbReference type="ARBA" id="ARBA00004117"/>
    </source>
</evidence>
<evidence type="ECO:0000256" key="5">
    <source>
        <dbReference type="ARBA" id="ARBA00024934"/>
    </source>
</evidence>
<comment type="subunit">
    <text evidence="6">The basal body constitutes a major portion of the flagellar organelle and consists of a number of rings mounted on a central rod.</text>
</comment>
<dbReference type="AlphaFoldDB" id="A0AAW9DXP8"/>
<evidence type="ECO:0000256" key="4">
    <source>
        <dbReference type="ARBA" id="ARBA00023143"/>
    </source>
</evidence>
<dbReference type="EMBL" id="JAWXYB010000018">
    <property type="protein sequence ID" value="MDX5932870.1"/>
    <property type="molecule type" value="Genomic_DNA"/>
</dbReference>
<dbReference type="Pfam" id="PF00460">
    <property type="entry name" value="Flg_bb_rod"/>
    <property type="match status" value="1"/>
</dbReference>
<dbReference type="PIRSF" id="PIRSF002889">
    <property type="entry name" value="Rod_FlgB"/>
    <property type="match status" value="1"/>
</dbReference>
<accession>A0AAW9DXP8</accession>
<evidence type="ECO:0000256" key="3">
    <source>
        <dbReference type="ARBA" id="ARBA00014376"/>
    </source>
</evidence>
<evidence type="ECO:0000313" key="8">
    <source>
        <dbReference type="EMBL" id="MDX5932870.1"/>
    </source>
</evidence>
<dbReference type="RefSeq" id="WP_319615719.1">
    <property type="nucleotide sequence ID" value="NZ_JAWXYB010000018.1"/>
</dbReference>
<evidence type="ECO:0000259" key="7">
    <source>
        <dbReference type="Pfam" id="PF00460"/>
    </source>
</evidence>
<sequence>MTQDLMSIAASRIDYLAQTQNVLAQNIANIDTPGYSPRTPIRFADMLDGSQVSMSLTHPDDIAPAADNTVGSEDATVAERAPDGNAVSLDQELAAVARTQINQQYAVNIYKSYLGMFNTALGPSI</sequence>
<proteinExistence type="inferred from homology"/>
<dbReference type="GO" id="GO:0071973">
    <property type="term" value="P:bacterial-type flagellum-dependent cell motility"/>
    <property type="evidence" value="ECO:0007669"/>
    <property type="project" value="InterPro"/>
</dbReference>
<reference evidence="8 9" key="1">
    <citation type="submission" date="2023-11" db="EMBL/GenBank/DDBJ databases">
        <title>MicrobeMod: A computational toolkit for identifying prokaryotic methylation and restriction-modification with nanopore sequencing.</title>
        <authorList>
            <person name="Crits-Christoph A."/>
            <person name="Kang S.C."/>
            <person name="Lee H."/>
            <person name="Ostrov N."/>
        </authorList>
    </citation>
    <scope>NUCLEOTIDE SEQUENCE [LARGE SCALE GENOMIC DNA]</scope>
    <source>
        <strain evidence="8 9">DSMZ 700</strain>
    </source>
</reference>
<keyword evidence="8" id="KW-0282">Flagellum</keyword>
<protein>
    <recommendedName>
        <fullName evidence="3 6">Flagellar basal body rod protein FlgB</fullName>
    </recommendedName>
</protein>
<keyword evidence="9" id="KW-1185">Reference proteome</keyword>
<dbReference type="InterPro" id="IPR006300">
    <property type="entry name" value="FlgB"/>
</dbReference>
<evidence type="ECO:0000256" key="6">
    <source>
        <dbReference type="PIRNR" id="PIRNR002889"/>
    </source>
</evidence>
<comment type="similarity">
    <text evidence="2 6">Belongs to the flagella basal body rod proteins family.</text>
</comment>
<dbReference type="InterPro" id="IPR001444">
    <property type="entry name" value="Flag_bb_rod_N"/>
</dbReference>
<comment type="function">
    <text evidence="5 6">Structural component of flagellum, the bacterial motility apparatus. Part of the rod structure of flagellar basal body.</text>
</comment>